<organism evidence="3 4">
    <name type="scientific">Mycolicibacterium anyangense</name>
    <dbReference type="NCBI Taxonomy" id="1431246"/>
    <lineage>
        <taxon>Bacteria</taxon>
        <taxon>Bacillati</taxon>
        <taxon>Actinomycetota</taxon>
        <taxon>Actinomycetes</taxon>
        <taxon>Mycobacteriales</taxon>
        <taxon>Mycobacteriaceae</taxon>
        <taxon>Mycolicibacterium</taxon>
    </lineage>
</organism>
<evidence type="ECO:0000313" key="4">
    <source>
        <dbReference type="Proteomes" id="UP000467249"/>
    </source>
</evidence>
<feature type="chain" id="PRO_5027018951" evidence="2">
    <location>
        <begin position="29"/>
        <end position="145"/>
    </location>
</feature>
<evidence type="ECO:0000256" key="2">
    <source>
        <dbReference type="SAM" id="SignalP"/>
    </source>
</evidence>
<reference evidence="3 4" key="1">
    <citation type="journal article" date="2019" name="Emerg. Microbes Infect.">
        <title>Comprehensive subspecies identification of 175 nontuberculous mycobacteria species based on 7547 genomic profiles.</title>
        <authorList>
            <person name="Matsumoto Y."/>
            <person name="Kinjo T."/>
            <person name="Motooka D."/>
            <person name="Nabeya D."/>
            <person name="Jung N."/>
            <person name="Uechi K."/>
            <person name="Horii T."/>
            <person name="Iida T."/>
            <person name="Fujita J."/>
            <person name="Nakamura S."/>
        </authorList>
    </citation>
    <scope>NUCLEOTIDE SEQUENCE [LARGE SCALE GENOMIC DNA]</scope>
    <source>
        <strain evidence="3 4">JCM 30275</strain>
    </source>
</reference>
<evidence type="ECO:0000256" key="1">
    <source>
        <dbReference type="SAM" id="MobiDB-lite"/>
    </source>
</evidence>
<protein>
    <submittedName>
        <fullName evidence="3">Uncharacterized protein</fullName>
    </submittedName>
</protein>
<dbReference type="AlphaFoldDB" id="A0A6N4W725"/>
<name>A0A6N4W725_9MYCO</name>
<sequence length="145" mass="15005">MNRIAAAKFGALAAVVTIWSVAPTFARASPEDPYGEDWVALVVAPFAPEPSIKYGMAGTQDEAVRIAMDLCNRENAGKYPCYVGSTTEYGCAAVAINQRTGGFTGGRGPDEASALQDAANQTASDADPTGFKSGAVRCSNPVTPP</sequence>
<proteinExistence type="predicted"/>
<feature type="region of interest" description="Disordered" evidence="1">
    <location>
        <begin position="102"/>
        <end position="145"/>
    </location>
</feature>
<accession>A0A6N4W725</accession>
<dbReference type="KEGG" id="many:MANY_30930"/>
<dbReference type="Proteomes" id="UP000467249">
    <property type="component" value="Chromosome"/>
</dbReference>
<keyword evidence="4" id="KW-1185">Reference proteome</keyword>
<evidence type="ECO:0000313" key="3">
    <source>
        <dbReference type="EMBL" id="BBZ77756.1"/>
    </source>
</evidence>
<dbReference type="EMBL" id="AP022620">
    <property type="protein sequence ID" value="BBZ77756.1"/>
    <property type="molecule type" value="Genomic_DNA"/>
</dbReference>
<gene>
    <name evidence="3" type="ORF">MANY_30930</name>
</gene>
<feature type="signal peptide" evidence="2">
    <location>
        <begin position="1"/>
        <end position="28"/>
    </location>
</feature>
<keyword evidence="2" id="KW-0732">Signal</keyword>